<reference evidence="2 3" key="1">
    <citation type="journal article" date="2024" name="Science">
        <title>Giant polyketide synthase enzymes in the biosynthesis of giant marine polyether toxins.</title>
        <authorList>
            <person name="Fallon T.R."/>
            <person name="Shende V.V."/>
            <person name="Wierzbicki I.H."/>
            <person name="Pendleton A.L."/>
            <person name="Watervoot N.F."/>
            <person name="Auber R.P."/>
            <person name="Gonzalez D.J."/>
            <person name="Wisecaver J.H."/>
            <person name="Moore B.S."/>
        </authorList>
    </citation>
    <scope>NUCLEOTIDE SEQUENCE [LARGE SCALE GENOMIC DNA]</scope>
    <source>
        <strain evidence="2 3">12B1</strain>
    </source>
</reference>
<sequence>MGQTQSAGPPGPMGPTGATGPGFIVADASMKCADIPHWPAQMCFKELPDRADDAAATPPIDGAVCVKVPKFRTGDICENVVQPDAWVCSPNPIIALHKVDEMVGWMEEECGALRHDACSIVDVKTDRPYVSFGYDPLTRRIPEGEYRLDKMRGEECCLHSDGSESICVRGPGSSDDTFHVPEHGKEYTASTDLTAKWREARVQ</sequence>
<organism evidence="2 3">
    <name type="scientific">Prymnesium parvum</name>
    <name type="common">Toxic golden alga</name>
    <dbReference type="NCBI Taxonomy" id="97485"/>
    <lineage>
        <taxon>Eukaryota</taxon>
        <taxon>Haptista</taxon>
        <taxon>Haptophyta</taxon>
        <taxon>Prymnesiophyceae</taxon>
        <taxon>Prymnesiales</taxon>
        <taxon>Prymnesiaceae</taxon>
        <taxon>Prymnesium</taxon>
    </lineage>
</organism>
<accession>A0AB34IQP0</accession>
<evidence type="ECO:0000313" key="2">
    <source>
        <dbReference type="EMBL" id="KAL1504796.1"/>
    </source>
</evidence>
<dbReference type="EMBL" id="JBGBPQ010000019">
    <property type="protein sequence ID" value="KAL1504796.1"/>
    <property type="molecule type" value="Genomic_DNA"/>
</dbReference>
<proteinExistence type="predicted"/>
<protein>
    <submittedName>
        <fullName evidence="2">Uncharacterized protein</fullName>
    </submittedName>
</protein>
<feature type="region of interest" description="Disordered" evidence="1">
    <location>
        <begin position="1"/>
        <end position="20"/>
    </location>
</feature>
<comment type="caution">
    <text evidence="2">The sequence shown here is derived from an EMBL/GenBank/DDBJ whole genome shotgun (WGS) entry which is preliminary data.</text>
</comment>
<evidence type="ECO:0000313" key="3">
    <source>
        <dbReference type="Proteomes" id="UP001515480"/>
    </source>
</evidence>
<gene>
    <name evidence="2" type="ORF">AB1Y20_008570</name>
</gene>
<name>A0AB34IQP0_PRYPA</name>
<keyword evidence="3" id="KW-1185">Reference proteome</keyword>
<dbReference type="Proteomes" id="UP001515480">
    <property type="component" value="Unassembled WGS sequence"/>
</dbReference>
<evidence type="ECO:0000256" key="1">
    <source>
        <dbReference type="SAM" id="MobiDB-lite"/>
    </source>
</evidence>
<dbReference type="AlphaFoldDB" id="A0AB34IQP0"/>